<feature type="domain" description="PIR2-like helical" evidence="2">
    <location>
        <begin position="224"/>
        <end position="334"/>
    </location>
</feature>
<reference evidence="3" key="3">
    <citation type="journal article" date="2017" name="Nature">
        <title>Genome sequence of the progenitor of the wheat D genome Aegilops tauschii.</title>
        <authorList>
            <person name="Luo M.C."/>
            <person name="Gu Y.Q."/>
            <person name="Puiu D."/>
            <person name="Wang H."/>
            <person name="Twardziok S.O."/>
            <person name="Deal K.R."/>
            <person name="Huo N."/>
            <person name="Zhu T."/>
            <person name="Wang L."/>
            <person name="Wang Y."/>
            <person name="McGuire P.E."/>
            <person name="Liu S."/>
            <person name="Long H."/>
            <person name="Ramasamy R.K."/>
            <person name="Rodriguez J.C."/>
            <person name="Van S.L."/>
            <person name="Yuan L."/>
            <person name="Wang Z."/>
            <person name="Xia Z."/>
            <person name="Xiao L."/>
            <person name="Anderson O.D."/>
            <person name="Ouyang S."/>
            <person name="Liang Y."/>
            <person name="Zimin A.V."/>
            <person name="Pertea G."/>
            <person name="Qi P."/>
            <person name="Bennetzen J.L."/>
            <person name="Dai X."/>
            <person name="Dawson M.W."/>
            <person name="Muller H.G."/>
            <person name="Kugler K."/>
            <person name="Rivarola-Duarte L."/>
            <person name="Spannagl M."/>
            <person name="Mayer K.F.X."/>
            <person name="Lu F.H."/>
            <person name="Bevan M.W."/>
            <person name="Leroy P."/>
            <person name="Li P."/>
            <person name="You F.M."/>
            <person name="Sun Q."/>
            <person name="Liu Z."/>
            <person name="Lyons E."/>
            <person name="Wicker T."/>
            <person name="Salzberg S.L."/>
            <person name="Devos K.M."/>
            <person name="Dvorak J."/>
        </authorList>
    </citation>
    <scope>NUCLEOTIDE SEQUENCE [LARGE SCALE GENOMIC DNA]</scope>
    <source>
        <strain evidence="3">cv. AL8/78</strain>
    </source>
</reference>
<feature type="domain" description="PIR2-like helical" evidence="2">
    <location>
        <begin position="6"/>
        <end position="110"/>
    </location>
</feature>
<accession>A0A453EM16</accession>
<evidence type="ECO:0000313" key="3">
    <source>
        <dbReference type="EnsemblPlants" id="AET3Gv20395500.4"/>
    </source>
</evidence>
<keyword evidence="1" id="KW-0472">Membrane</keyword>
<reference evidence="3" key="5">
    <citation type="journal article" date="2021" name="G3 (Bethesda)">
        <title>Aegilops tauschii genome assembly Aet v5.0 features greater sequence contiguity and improved annotation.</title>
        <authorList>
            <person name="Wang L."/>
            <person name="Zhu T."/>
            <person name="Rodriguez J.C."/>
            <person name="Deal K.R."/>
            <person name="Dubcovsky J."/>
            <person name="McGuire P.E."/>
            <person name="Lux T."/>
            <person name="Spannagl M."/>
            <person name="Mayer K.F.X."/>
            <person name="Baldrich P."/>
            <person name="Meyers B.C."/>
            <person name="Huo N."/>
            <person name="Gu Y.Q."/>
            <person name="Zhou H."/>
            <person name="Devos K.M."/>
            <person name="Bennetzen J.L."/>
            <person name="Unver T."/>
            <person name="Budak H."/>
            <person name="Gulick P.J."/>
            <person name="Galiba G."/>
            <person name="Kalapos B."/>
            <person name="Nelson D.R."/>
            <person name="Li P."/>
            <person name="You F.M."/>
            <person name="Luo M.C."/>
            <person name="Dvorak J."/>
        </authorList>
    </citation>
    <scope>NUCLEOTIDE SEQUENCE [LARGE SCALE GENOMIC DNA]</scope>
    <source>
        <strain evidence="3">cv. AL8/78</strain>
    </source>
</reference>
<evidence type="ECO:0000259" key="2">
    <source>
        <dbReference type="Pfam" id="PF20235"/>
    </source>
</evidence>
<dbReference type="Proteomes" id="UP000015105">
    <property type="component" value="Chromosome 3D"/>
</dbReference>
<dbReference type="EnsemblPlants" id="AET3Gv20395500.4">
    <property type="protein sequence ID" value="AET3Gv20395500.4"/>
    <property type="gene ID" value="AET3Gv20395500"/>
</dbReference>
<organism evidence="3 4">
    <name type="scientific">Aegilops tauschii subsp. strangulata</name>
    <name type="common">Goatgrass</name>
    <dbReference type="NCBI Taxonomy" id="200361"/>
    <lineage>
        <taxon>Eukaryota</taxon>
        <taxon>Viridiplantae</taxon>
        <taxon>Streptophyta</taxon>
        <taxon>Embryophyta</taxon>
        <taxon>Tracheophyta</taxon>
        <taxon>Spermatophyta</taxon>
        <taxon>Magnoliopsida</taxon>
        <taxon>Liliopsida</taxon>
        <taxon>Poales</taxon>
        <taxon>Poaceae</taxon>
        <taxon>BOP clade</taxon>
        <taxon>Pooideae</taxon>
        <taxon>Triticodae</taxon>
        <taxon>Triticeae</taxon>
        <taxon>Triticinae</taxon>
        <taxon>Aegilops</taxon>
    </lineage>
</organism>
<dbReference type="PANTHER" id="PTHR33120:SF5">
    <property type="entry name" value="PIR2-LIKE HELICAL DOMAIN-CONTAINING PROTEIN"/>
    <property type="match status" value="1"/>
</dbReference>
<keyword evidence="4" id="KW-1185">Reference proteome</keyword>
<reference evidence="4" key="1">
    <citation type="journal article" date="2014" name="Science">
        <title>Ancient hybridizations among the ancestral genomes of bread wheat.</title>
        <authorList>
            <consortium name="International Wheat Genome Sequencing Consortium,"/>
            <person name="Marcussen T."/>
            <person name="Sandve S.R."/>
            <person name="Heier L."/>
            <person name="Spannagl M."/>
            <person name="Pfeifer M."/>
            <person name="Jakobsen K.S."/>
            <person name="Wulff B.B."/>
            <person name="Steuernagel B."/>
            <person name="Mayer K.F."/>
            <person name="Olsen O.A."/>
        </authorList>
    </citation>
    <scope>NUCLEOTIDE SEQUENCE [LARGE SCALE GENOMIC DNA]</scope>
    <source>
        <strain evidence="4">cv. AL8/78</strain>
    </source>
</reference>
<reference evidence="3" key="4">
    <citation type="submission" date="2019-03" db="UniProtKB">
        <authorList>
            <consortium name="EnsemblPlants"/>
        </authorList>
    </citation>
    <scope>IDENTIFICATION</scope>
</reference>
<dbReference type="InterPro" id="IPR046527">
    <property type="entry name" value="PIR2-like_helical"/>
</dbReference>
<dbReference type="Gramene" id="AET3Gv20395500.4">
    <property type="protein sequence ID" value="AET3Gv20395500.4"/>
    <property type="gene ID" value="AET3Gv20395500"/>
</dbReference>
<evidence type="ECO:0000313" key="4">
    <source>
        <dbReference type="Proteomes" id="UP000015105"/>
    </source>
</evidence>
<dbReference type="AlphaFoldDB" id="A0A453EM16"/>
<dbReference type="Pfam" id="PF20235">
    <property type="entry name" value="PIR2-like_helical"/>
    <property type="match status" value="2"/>
</dbReference>
<sequence length="376" mass="41877">RTRLLSMIDTFYREACDMLVVEATPATRGRFLDAGVCIGLLDPNTLVTSDLHPGLMDNVSEDTKPGEMAKRSLDGLVAFLIYFFSYLAGWEAVRYLLVADADLLVAARLIVADRGMMGFSVMSLASVAAFEAALRLAAQVAKHSQPERLVSVWMSLSSQLQQVLSFLSVMQTQTQGMNIQMLLGGRSLPDPGKAWNLAASRPPHSNIADMPYEATRSLRMALLDTIRIFYLRALARLPRAELRTRYHRSMLMAGYCYGPFDPVSNIIVNMIWYDVMFAAPHPPVLDMIGPKSLTRLESRSFYGLASFLQTRYHDLSEHQLVQCLVASCAHLSVADPNFDVANKGRAQVPRKPTRLQPPQHGTPTLRLMQHFSVQST</sequence>
<evidence type="ECO:0000256" key="1">
    <source>
        <dbReference type="SAM" id="Phobius"/>
    </source>
</evidence>
<dbReference type="PANTHER" id="PTHR33120">
    <property type="entry name" value="EXPRESSED PROTEIN-RELATED"/>
    <property type="match status" value="1"/>
</dbReference>
<reference evidence="4" key="2">
    <citation type="journal article" date="2017" name="Nat. Plants">
        <title>The Aegilops tauschii genome reveals multiple impacts of transposons.</title>
        <authorList>
            <person name="Zhao G."/>
            <person name="Zou C."/>
            <person name="Li K."/>
            <person name="Wang K."/>
            <person name="Li T."/>
            <person name="Gao L."/>
            <person name="Zhang X."/>
            <person name="Wang H."/>
            <person name="Yang Z."/>
            <person name="Liu X."/>
            <person name="Jiang W."/>
            <person name="Mao L."/>
            <person name="Kong X."/>
            <person name="Jiao Y."/>
            <person name="Jia J."/>
        </authorList>
    </citation>
    <scope>NUCLEOTIDE SEQUENCE [LARGE SCALE GENOMIC DNA]</scope>
    <source>
        <strain evidence="4">cv. AL8/78</strain>
    </source>
</reference>
<keyword evidence="1" id="KW-0812">Transmembrane</keyword>
<proteinExistence type="predicted"/>
<keyword evidence="1" id="KW-1133">Transmembrane helix</keyword>
<feature type="transmembrane region" description="Helical" evidence="1">
    <location>
        <begin position="76"/>
        <end position="97"/>
    </location>
</feature>
<name>A0A453EM16_AEGTS</name>
<protein>
    <recommendedName>
        <fullName evidence="2">PIR2-like helical domain-containing protein</fullName>
    </recommendedName>
</protein>